<dbReference type="InterPro" id="IPR047873">
    <property type="entry name" value="Ribosomal_uL16"/>
</dbReference>
<gene>
    <name evidence="5" type="ORF">HPODL_04728</name>
</gene>
<dbReference type="InterPro" id="IPR036920">
    <property type="entry name" value="Ribosomal_uL16_sf"/>
</dbReference>
<dbReference type="AlphaFoldDB" id="W1QJB2"/>
<reference evidence="5 6" key="1">
    <citation type="journal article" date="2013" name="BMC Genomics">
        <title>Genome sequence and analysis of methylotrophic yeast Hansenula polymorpha DL1.</title>
        <authorList>
            <person name="Ravin N.V."/>
            <person name="Eldarov M.A."/>
            <person name="Kadnikov V.V."/>
            <person name="Beletsky A.V."/>
            <person name="Schneider J."/>
            <person name="Mardanova E.S."/>
            <person name="Smekalova E.M."/>
            <person name="Zvereva M.I."/>
            <person name="Dontsova O.A."/>
            <person name="Mardanov A.V."/>
            <person name="Skryabin K.G."/>
        </authorList>
    </citation>
    <scope>NUCLEOTIDE SEQUENCE [LARGE SCALE GENOMIC DNA]</scope>
    <source>
        <strain evidence="6">ATCC 26012 / BCRC 20466 / JCM 22074 / NRRL Y-7560 / DL-1</strain>
    </source>
</reference>
<dbReference type="STRING" id="871575.W1QJB2"/>
<dbReference type="HOGENOM" id="CLU_078858_0_1_1"/>
<dbReference type="OMA" id="KGAVEYW"/>
<accession>W1QJB2</accession>
<proteinExistence type="inferred from homology"/>
<evidence type="ECO:0000313" key="5">
    <source>
        <dbReference type="EMBL" id="ESX01963.1"/>
    </source>
</evidence>
<evidence type="ECO:0000313" key="6">
    <source>
        <dbReference type="Proteomes" id="UP000008673"/>
    </source>
</evidence>
<dbReference type="InterPro" id="IPR016180">
    <property type="entry name" value="Ribosomal_uL16_dom"/>
</dbReference>
<sequence length="225" mass="25632">MLRSSYLSFQGASSRLLNSIAASPWRPFIPRRYGHELAPQYKHLKKKQKGRVPVRTGCSEKGTTLKFGSYGMRLKSEGTRITAAQLRAADNVLMKFVKKENGMYWKRLCTNIAVCIKGNATRMGKGKGAFDHWAARVPTGKVVFEISGMHEQSAKDALRRSCEKLPGVWEFITRSATPRLGLRLVGELATKTNYYEKLRHNPTKKFANVMKSKEHMYQRYNGRSR</sequence>
<dbReference type="eggNOG" id="KOG3422">
    <property type="taxonomic scope" value="Eukaryota"/>
</dbReference>
<dbReference type="KEGG" id="opa:HPODL_04728"/>
<comment type="similarity">
    <text evidence="1 4">Belongs to the universal ribosomal protein uL16 family.</text>
</comment>
<dbReference type="GO" id="GO:0019843">
    <property type="term" value="F:rRNA binding"/>
    <property type="evidence" value="ECO:0007669"/>
    <property type="project" value="InterPro"/>
</dbReference>
<dbReference type="OrthoDB" id="268521at2759"/>
<dbReference type="GO" id="GO:0032543">
    <property type="term" value="P:mitochondrial translation"/>
    <property type="evidence" value="ECO:0007669"/>
    <property type="project" value="EnsemblFungi"/>
</dbReference>
<comment type="caution">
    <text evidence="5">The sequence shown here is derived from an EMBL/GenBank/DDBJ whole genome shotgun (WGS) entry which is preliminary data.</text>
</comment>
<dbReference type="CDD" id="cd01433">
    <property type="entry name" value="Ribosomal_L16_L10e"/>
    <property type="match status" value="1"/>
</dbReference>
<keyword evidence="6" id="KW-1185">Reference proteome</keyword>
<keyword evidence="2 4" id="KW-0689">Ribosomal protein</keyword>
<protein>
    <submittedName>
        <fullName evidence="5">54S ribosomal protein L16, mitochondrial</fullName>
    </submittedName>
</protein>
<dbReference type="SUPFAM" id="SSF54686">
    <property type="entry name" value="Ribosomal protein L16p/L10e"/>
    <property type="match status" value="1"/>
</dbReference>
<dbReference type="PANTHER" id="PTHR12220">
    <property type="entry name" value="50S/60S RIBOSOMAL PROTEIN L16"/>
    <property type="match status" value="1"/>
</dbReference>
<keyword evidence="3 4" id="KW-0687">Ribonucleoprotein</keyword>
<name>W1QJB2_OGAPD</name>
<dbReference type="Proteomes" id="UP000008673">
    <property type="component" value="Unassembled WGS sequence"/>
</dbReference>
<evidence type="ECO:0000256" key="3">
    <source>
        <dbReference type="ARBA" id="ARBA00023274"/>
    </source>
</evidence>
<dbReference type="Gene3D" id="3.90.1170.10">
    <property type="entry name" value="Ribosomal protein L10e/L16"/>
    <property type="match status" value="1"/>
</dbReference>
<dbReference type="GO" id="GO:0005762">
    <property type="term" value="C:mitochondrial large ribosomal subunit"/>
    <property type="evidence" value="ECO:0007669"/>
    <property type="project" value="EnsemblFungi"/>
</dbReference>
<dbReference type="GO" id="GO:0003735">
    <property type="term" value="F:structural constituent of ribosome"/>
    <property type="evidence" value="ECO:0007669"/>
    <property type="project" value="EnsemblFungi"/>
</dbReference>
<dbReference type="RefSeq" id="XP_013936549.1">
    <property type="nucleotide sequence ID" value="XM_014081074.1"/>
</dbReference>
<dbReference type="GeneID" id="25774153"/>
<evidence type="ECO:0000256" key="2">
    <source>
        <dbReference type="ARBA" id="ARBA00022980"/>
    </source>
</evidence>
<organism evidence="5 6">
    <name type="scientific">Ogataea parapolymorpha (strain ATCC 26012 / BCRC 20466 / JCM 22074 / NRRL Y-7560 / DL-1)</name>
    <name type="common">Yeast</name>
    <name type="synonym">Hansenula polymorpha</name>
    <dbReference type="NCBI Taxonomy" id="871575"/>
    <lineage>
        <taxon>Eukaryota</taxon>
        <taxon>Fungi</taxon>
        <taxon>Dikarya</taxon>
        <taxon>Ascomycota</taxon>
        <taxon>Saccharomycotina</taxon>
        <taxon>Pichiomycetes</taxon>
        <taxon>Pichiales</taxon>
        <taxon>Pichiaceae</taxon>
        <taxon>Ogataea</taxon>
    </lineage>
</organism>
<dbReference type="PROSITE" id="PS00701">
    <property type="entry name" value="RIBOSOMAL_L16_2"/>
    <property type="match status" value="1"/>
</dbReference>
<dbReference type="InterPro" id="IPR020798">
    <property type="entry name" value="Ribosomal_uL16_CS"/>
</dbReference>
<dbReference type="NCBIfam" id="TIGR01164">
    <property type="entry name" value="rplP_bact"/>
    <property type="match status" value="1"/>
</dbReference>
<dbReference type="EMBL" id="AEOI02000004">
    <property type="protein sequence ID" value="ESX01963.1"/>
    <property type="molecule type" value="Genomic_DNA"/>
</dbReference>
<dbReference type="Pfam" id="PF00252">
    <property type="entry name" value="Ribosomal_L16"/>
    <property type="match status" value="1"/>
</dbReference>
<dbReference type="PANTHER" id="PTHR12220:SF13">
    <property type="entry name" value="LARGE RIBOSOMAL SUBUNIT PROTEIN UL16M"/>
    <property type="match status" value="1"/>
</dbReference>
<dbReference type="InterPro" id="IPR000114">
    <property type="entry name" value="Ribosomal_uL16_bact-type"/>
</dbReference>
<evidence type="ECO:0000256" key="4">
    <source>
        <dbReference type="RuleBase" id="RU004413"/>
    </source>
</evidence>
<dbReference type="PRINTS" id="PR00060">
    <property type="entry name" value="RIBOSOMALL16"/>
</dbReference>
<evidence type="ECO:0000256" key="1">
    <source>
        <dbReference type="ARBA" id="ARBA00008931"/>
    </source>
</evidence>